<accession>A0A9R1W022</accession>
<dbReference type="SUPFAM" id="SSF50249">
    <property type="entry name" value="Nucleic acid-binding proteins"/>
    <property type="match status" value="1"/>
</dbReference>
<reference evidence="1 2" key="1">
    <citation type="journal article" date="2017" name="Nat. Commun.">
        <title>Genome assembly with in vitro proximity ligation data and whole-genome triplication in lettuce.</title>
        <authorList>
            <person name="Reyes-Chin-Wo S."/>
            <person name="Wang Z."/>
            <person name="Yang X."/>
            <person name="Kozik A."/>
            <person name="Arikit S."/>
            <person name="Song C."/>
            <person name="Xia L."/>
            <person name="Froenicke L."/>
            <person name="Lavelle D.O."/>
            <person name="Truco M.J."/>
            <person name="Xia R."/>
            <person name="Zhu S."/>
            <person name="Xu C."/>
            <person name="Xu H."/>
            <person name="Xu X."/>
            <person name="Cox K."/>
            <person name="Korf I."/>
            <person name="Meyers B.C."/>
            <person name="Michelmore R.W."/>
        </authorList>
    </citation>
    <scope>NUCLEOTIDE SEQUENCE [LARGE SCALE GENOMIC DNA]</scope>
    <source>
        <strain evidence="2">cv. Salinas</strain>
        <tissue evidence="1">Seedlings</tissue>
    </source>
</reference>
<gene>
    <name evidence="1" type="ORF">LSAT_V11C400182090</name>
</gene>
<dbReference type="AlphaFoldDB" id="A0A9R1W022"/>
<comment type="caution">
    <text evidence="1">The sequence shown here is derived from an EMBL/GenBank/DDBJ whole genome shotgun (WGS) entry which is preliminary data.</text>
</comment>
<evidence type="ECO:0008006" key="3">
    <source>
        <dbReference type="Google" id="ProtNLM"/>
    </source>
</evidence>
<name>A0A9R1W022_LACSA</name>
<sequence>MVAPNLTLIVDVDITRDDLTFKLRVINLWHQMCFYKKKMKSGEQNPSNGLQKKHISIQKCSQGWDGILHQRSKLCNTKDGIRDSHSSKKPLLQSVTIFLDPSLGFHLFDYQNVLSFAHPQDTSVDVMGLVVAVAEMQRDHPYKSKHKLNINIQDAKGLQLHVNLWGDYAYKMQEYIHNNPHNCRIILIL</sequence>
<dbReference type="InterPro" id="IPR012340">
    <property type="entry name" value="NA-bd_OB-fold"/>
</dbReference>
<protein>
    <recommendedName>
        <fullName evidence="3">Replication protein A OB domain-containing protein</fullName>
    </recommendedName>
</protein>
<organism evidence="1 2">
    <name type="scientific">Lactuca sativa</name>
    <name type="common">Garden lettuce</name>
    <dbReference type="NCBI Taxonomy" id="4236"/>
    <lineage>
        <taxon>Eukaryota</taxon>
        <taxon>Viridiplantae</taxon>
        <taxon>Streptophyta</taxon>
        <taxon>Embryophyta</taxon>
        <taxon>Tracheophyta</taxon>
        <taxon>Spermatophyta</taxon>
        <taxon>Magnoliopsida</taxon>
        <taxon>eudicotyledons</taxon>
        <taxon>Gunneridae</taxon>
        <taxon>Pentapetalae</taxon>
        <taxon>asterids</taxon>
        <taxon>campanulids</taxon>
        <taxon>Asterales</taxon>
        <taxon>Asteraceae</taxon>
        <taxon>Cichorioideae</taxon>
        <taxon>Cichorieae</taxon>
        <taxon>Lactucinae</taxon>
        <taxon>Lactuca</taxon>
    </lineage>
</organism>
<dbReference type="EMBL" id="NBSK02000004">
    <property type="protein sequence ID" value="KAJ0213548.1"/>
    <property type="molecule type" value="Genomic_DNA"/>
</dbReference>
<evidence type="ECO:0000313" key="1">
    <source>
        <dbReference type="EMBL" id="KAJ0213548.1"/>
    </source>
</evidence>
<dbReference type="Proteomes" id="UP000235145">
    <property type="component" value="Unassembled WGS sequence"/>
</dbReference>
<dbReference type="Gene3D" id="2.40.50.140">
    <property type="entry name" value="Nucleic acid-binding proteins"/>
    <property type="match status" value="1"/>
</dbReference>
<evidence type="ECO:0000313" key="2">
    <source>
        <dbReference type="Proteomes" id="UP000235145"/>
    </source>
</evidence>
<proteinExistence type="predicted"/>
<keyword evidence="2" id="KW-1185">Reference proteome</keyword>